<feature type="transmembrane region" description="Helical" evidence="8">
    <location>
        <begin position="251"/>
        <end position="277"/>
    </location>
</feature>
<evidence type="ECO:0000313" key="9">
    <source>
        <dbReference type="EMBL" id="OIQ49551.1"/>
    </source>
</evidence>
<feature type="transmembrane region" description="Helical" evidence="8">
    <location>
        <begin position="222"/>
        <end position="245"/>
    </location>
</feature>
<evidence type="ECO:0000256" key="2">
    <source>
        <dbReference type="ARBA" id="ARBA00009773"/>
    </source>
</evidence>
<evidence type="ECO:0000256" key="7">
    <source>
        <dbReference type="ARBA" id="ARBA00023136"/>
    </source>
</evidence>
<keyword evidence="3" id="KW-0813">Transport</keyword>
<evidence type="ECO:0000256" key="4">
    <source>
        <dbReference type="ARBA" id="ARBA00022475"/>
    </source>
</evidence>
<feature type="transmembrane region" description="Helical" evidence="8">
    <location>
        <begin position="289"/>
        <end position="306"/>
    </location>
</feature>
<comment type="subcellular location">
    <subcellularLocation>
        <location evidence="1">Cell membrane</location>
        <topology evidence="1">Multi-pass membrane protein</topology>
    </subcellularLocation>
</comment>
<evidence type="ECO:0000313" key="10">
    <source>
        <dbReference type="Proteomes" id="UP000181901"/>
    </source>
</evidence>
<protein>
    <submittedName>
        <fullName evidence="9">Pheromone autoinducer 2 transporter</fullName>
    </submittedName>
</protein>
<evidence type="ECO:0000256" key="3">
    <source>
        <dbReference type="ARBA" id="ARBA00022448"/>
    </source>
</evidence>
<organism evidence="9 10">
    <name type="scientific">Pseudodesulfovibrio hydrargyri</name>
    <dbReference type="NCBI Taxonomy" id="2125990"/>
    <lineage>
        <taxon>Bacteria</taxon>
        <taxon>Pseudomonadati</taxon>
        <taxon>Thermodesulfobacteriota</taxon>
        <taxon>Desulfovibrionia</taxon>
        <taxon>Desulfovibrionales</taxon>
        <taxon>Desulfovibrionaceae</taxon>
    </lineage>
</organism>
<dbReference type="Proteomes" id="UP000181901">
    <property type="component" value="Unassembled WGS sequence"/>
</dbReference>
<gene>
    <name evidence="9" type="ORF">BerOc1_01476</name>
</gene>
<dbReference type="GO" id="GO:0055085">
    <property type="term" value="P:transmembrane transport"/>
    <property type="evidence" value="ECO:0007669"/>
    <property type="project" value="TreeGrafter"/>
</dbReference>
<evidence type="ECO:0000256" key="5">
    <source>
        <dbReference type="ARBA" id="ARBA00022692"/>
    </source>
</evidence>
<comment type="caution">
    <text evidence="9">The sequence shown here is derived from an EMBL/GenBank/DDBJ whole genome shotgun (WGS) entry which is preliminary data.</text>
</comment>
<dbReference type="InterPro" id="IPR002549">
    <property type="entry name" value="AI-2E-like"/>
</dbReference>
<dbReference type="OrthoDB" id="1010875at2"/>
<name>A0A1J5N8D2_9BACT</name>
<dbReference type="GO" id="GO:0005886">
    <property type="term" value="C:plasma membrane"/>
    <property type="evidence" value="ECO:0007669"/>
    <property type="project" value="UniProtKB-SubCell"/>
</dbReference>
<evidence type="ECO:0000256" key="8">
    <source>
        <dbReference type="SAM" id="Phobius"/>
    </source>
</evidence>
<evidence type="ECO:0000256" key="1">
    <source>
        <dbReference type="ARBA" id="ARBA00004651"/>
    </source>
</evidence>
<reference evidence="9 10" key="1">
    <citation type="submission" date="2015-09" db="EMBL/GenBank/DDBJ databases">
        <title>Genome of Desulfovibrio dechloracetivorans BerOc1, a mercury methylating strain isolated from highly hydrocarbons and metals contaminated coastal sediments.</title>
        <authorList>
            <person name="Goni Urriza M."/>
            <person name="Gassie C."/>
            <person name="Bouchez O."/>
            <person name="Klopp C."/>
            <person name="Ranchou-Peyruse A."/>
            <person name="Remy G."/>
        </authorList>
    </citation>
    <scope>NUCLEOTIDE SEQUENCE [LARGE SCALE GENOMIC DNA]</scope>
    <source>
        <strain evidence="9 10">BerOc1</strain>
    </source>
</reference>
<sequence>MFESGKPYTLDSVVRMVLGAGFFIGMVWLLGYLSGVLVPFVAALLVTYLLNPLTCFIEKRVGNRGVAVLLTMLLLLVAVAGVVLLVVPMVVGEFAHMGEVLSRLITNTEFADKVAAHLPPDIWQWLRDTVQSPEVRDLFTAQGALNAAKGVLGNLVPGIRGVAVGAINAAAGLFGVFVIVLYVIFLLADFGRIKAGWQDYLPAQYREGVTGFLDEFEKTMGLYFRGQIIVCLIVGVLMAIGFMLIGLPLGLVLGLLIGILNIAPYLGVAGVVPVLLLAGLDSLEAGESLWVGIGLAVAVMAVVQVIQDAVLVPKIQGESLGLSPWLILLSLSVWGKLLGFLGLLIALPMTCLCLSYYRRLLAKKAAALPPDPVAETD</sequence>
<dbReference type="AlphaFoldDB" id="A0A1J5N8D2"/>
<feature type="transmembrane region" description="Helical" evidence="8">
    <location>
        <begin position="162"/>
        <end position="188"/>
    </location>
</feature>
<comment type="similarity">
    <text evidence="2">Belongs to the autoinducer-2 exporter (AI-2E) (TC 2.A.86) family.</text>
</comment>
<feature type="transmembrane region" description="Helical" evidence="8">
    <location>
        <begin position="66"/>
        <end position="91"/>
    </location>
</feature>
<keyword evidence="10" id="KW-1185">Reference proteome</keyword>
<dbReference type="Pfam" id="PF01594">
    <property type="entry name" value="AI-2E_transport"/>
    <property type="match status" value="1"/>
</dbReference>
<dbReference type="PANTHER" id="PTHR21716:SF53">
    <property type="entry name" value="PERMEASE PERM-RELATED"/>
    <property type="match status" value="1"/>
</dbReference>
<dbReference type="PANTHER" id="PTHR21716">
    <property type="entry name" value="TRANSMEMBRANE PROTEIN"/>
    <property type="match status" value="1"/>
</dbReference>
<keyword evidence="7 8" id="KW-0472">Membrane</keyword>
<proteinExistence type="inferred from homology"/>
<dbReference type="RefSeq" id="WP_071545055.1">
    <property type="nucleotide sequence ID" value="NZ_LKAQ01000004.1"/>
</dbReference>
<keyword evidence="6 8" id="KW-1133">Transmembrane helix</keyword>
<feature type="transmembrane region" description="Helical" evidence="8">
    <location>
        <begin position="36"/>
        <end position="54"/>
    </location>
</feature>
<feature type="transmembrane region" description="Helical" evidence="8">
    <location>
        <begin position="326"/>
        <end position="354"/>
    </location>
</feature>
<keyword evidence="4" id="KW-1003">Cell membrane</keyword>
<dbReference type="EMBL" id="LKAQ01000004">
    <property type="protein sequence ID" value="OIQ49551.1"/>
    <property type="molecule type" value="Genomic_DNA"/>
</dbReference>
<keyword evidence="5 8" id="KW-0812">Transmembrane</keyword>
<feature type="transmembrane region" description="Helical" evidence="8">
    <location>
        <begin position="12"/>
        <end position="30"/>
    </location>
</feature>
<evidence type="ECO:0000256" key="6">
    <source>
        <dbReference type="ARBA" id="ARBA00022989"/>
    </source>
</evidence>
<accession>A0A1J5N8D2</accession>